<dbReference type="PANTHER" id="PTHR47085">
    <property type="entry name" value="ZINC FINGER MYND DOMAIN-CONTAINING PROTEIN 15"/>
    <property type="match status" value="1"/>
</dbReference>
<dbReference type="Bgee" id="ENSLOCG00000008947">
    <property type="expression patterns" value="Expressed in testis and 1 other cell type or tissue"/>
</dbReference>
<dbReference type="eggNOG" id="KOG2084">
    <property type="taxonomic scope" value="Eukaryota"/>
</dbReference>
<dbReference type="GeneTree" id="ENSGT00390000000527"/>
<evidence type="ECO:0000256" key="1">
    <source>
        <dbReference type="ARBA" id="ARBA00022723"/>
    </source>
</evidence>
<evidence type="ECO:0000256" key="4">
    <source>
        <dbReference type="PROSITE-ProRule" id="PRU00134"/>
    </source>
</evidence>
<dbReference type="Gene3D" id="6.10.140.2220">
    <property type="match status" value="1"/>
</dbReference>
<keyword evidence="8" id="KW-1185">Reference proteome</keyword>
<reference evidence="7" key="2">
    <citation type="submission" date="2025-08" db="UniProtKB">
        <authorList>
            <consortium name="Ensembl"/>
        </authorList>
    </citation>
    <scope>IDENTIFICATION</scope>
</reference>
<keyword evidence="3" id="KW-0862">Zinc</keyword>
<evidence type="ECO:0000313" key="7">
    <source>
        <dbReference type="Ensembl" id="ENSLOCP00000010898.1"/>
    </source>
</evidence>
<dbReference type="GeneID" id="102691818"/>
<keyword evidence="1" id="KW-0479">Metal-binding</keyword>
<dbReference type="STRING" id="7918.ENSLOCP00000010898"/>
<dbReference type="InterPro" id="IPR002893">
    <property type="entry name" value="Znf_MYND"/>
</dbReference>
<dbReference type="GO" id="GO:0045892">
    <property type="term" value="P:negative regulation of DNA-templated transcription"/>
    <property type="evidence" value="ECO:0007669"/>
    <property type="project" value="InterPro"/>
</dbReference>
<feature type="region of interest" description="Disordered" evidence="5">
    <location>
        <begin position="606"/>
        <end position="641"/>
    </location>
</feature>
<dbReference type="PROSITE" id="PS50865">
    <property type="entry name" value="ZF_MYND_2"/>
    <property type="match status" value="1"/>
</dbReference>
<dbReference type="GO" id="GO:0042826">
    <property type="term" value="F:histone deacetylase binding"/>
    <property type="evidence" value="ECO:0007669"/>
    <property type="project" value="InterPro"/>
</dbReference>
<dbReference type="OrthoDB" id="5282002at2759"/>
<proteinExistence type="predicted"/>
<organism evidence="7 8">
    <name type="scientific">Lepisosteus oculatus</name>
    <name type="common">Spotted gar</name>
    <dbReference type="NCBI Taxonomy" id="7918"/>
    <lineage>
        <taxon>Eukaryota</taxon>
        <taxon>Metazoa</taxon>
        <taxon>Chordata</taxon>
        <taxon>Craniata</taxon>
        <taxon>Vertebrata</taxon>
        <taxon>Euteleostomi</taxon>
        <taxon>Actinopterygii</taxon>
        <taxon>Neopterygii</taxon>
        <taxon>Holostei</taxon>
        <taxon>Semionotiformes</taxon>
        <taxon>Lepisosteidae</taxon>
        <taxon>Lepisosteus</taxon>
    </lineage>
</organism>
<reference evidence="7" key="3">
    <citation type="submission" date="2025-09" db="UniProtKB">
        <authorList>
            <consortium name="Ensembl"/>
        </authorList>
    </citation>
    <scope>IDENTIFICATION</scope>
</reference>
<feature type="domain" description="MYND-type" evidence="6">
    <location>
        <begin position="193"/>
        <end position="239"/>
    </location>
</feature>
<dbReference type="HOGENOM" id="CLU_022430_0_0_1"/>
<dbReference type="InParanoid" id="W5MR89"/>
<evidence type="ECO:0000313" key="8">
    <source>
        <dbReference type="Proteomes" id="UP000018468"/>
    </source>
</evidence>
<accession>W5MR89</accession>
<dbReference type="EMBL" id="AHAT01010145">
    <property type="status" value="NOT_ANNOTATED_CDS"/>
    <property type="molecule type" value="Genomic_DNA"/>
</dbReference>
<reference evidence="8" key="1">
    <citation type="submission" date="2011-12" db="EMBL/GenBank/DDBJ databases">
        <title>The Draft Genome of Lepisosteus oculatus.</title>
        <authorList>
            <consortium name="The Broad Institute Genome Assembly &amp; Analysis Group"/>
            <consortium name="Computational R&amp;D Group"/>
            <consortium name="and Sequencing Platform"/>
            <person name="Di Palma F."/>
            <person name="Alfoldi J."/>
            <person name="Johnson J."/>
            <person name="Berlin A."/>
            <person name="Gnerre S."/>
            <person name="Jaffe D."/>
            <person name="MacCallum I."/>
            <person name="Young S."/>
            <person name="Walker B.J."/>
            <person name="Lander E.S."/>
            <person name="Lindblad-Toh K."/>
        </authorList>
    </citation>
    <scope>NUCLEOTIDE SEQUENCE [LARGE SCALE GENOMIC DNA]</scope>
</reference>
<evidence type="ECO:0000259" key="6">
    <source>
        <dbReference type="PROSITE" id="PS50865"/>
    </source>
</evidence>
<dbReference type="Ensembl" id="ENSLOCT00000010914.1">
    <property type="protein sequence ID" value="ENSLOCP00000010898.1"/>
    <property type="gene ID" value="ENSLOCG00000008947.1"/>
</dbReference>
<dbReference type="Proteomes" id="UP000018468">
    <property type="component" value="Linkage group LG9"/>
</dbReference>
<dbReference type="GO" id="GO:0008270">
    <property type="term" value="F:zinc ion binding"/>
    <property type="evidence" value="ECO:0007669"/>
    <property type="project" value="UniProtKB-KW"/>
</dbReference>
<dbReference type="SUPFAM" id="SSF144232">
    <property type="entry name" value="HIT/MYND zinc finger-like"/>
    <property type="match status" value="1"/>
</dbReference>
<evidence type="ECO:0000256" key="2">
    <source>
        <dbReference type="ARBA" id="ARBA00022771"/>
    </source>
</evidence>
<dbReference type="InterPro" id="IPR042989">
    <property type="entry name" value="ZMY15"/>
</dbReference>
<sequence>METVTGYRDPLIDFCDAMSRWFCCYRAAVCGRTKEESRGADGNVKRCPRLPVDQASPHWFLHVLDCSPVSAKVKPWLSLASLDQSDLECTVQRLFLVTDSAGVPLGFDLLEGGTKGNVPVLRIVGLLRQCMEAPLGRGGARRPLTLTVGDRQIHRILSGNALSALGVELSKQCFTGWAPKEGFALRWPPIRHCHVCKKHAFEAPLRPCPKCQAVLYCSEQCVQADWSKSPADVSHQHCCPLLGKFMSHCSQLADMPFTYSAETTSPDFDVEHFLSSRGLNSGYWLQQSMLVHSAFQEVEPVRKQPRESSPAELAAPRQPFGPLQESEMMLSCSPPTAPSLNTPLVSWLQYYKWRGFDLSSPVAVLLSCPLTIYYIITSLVPRNFPELNILKKQSLKIHIIESEREFNMLLTFWELSDLLPHVTFELLFVGEKLPKDYDEQQLLLQRKDGHVTLESPSMASEEKTDKKSIRVRICSRAYHLFQGPKPNLVIGFRSGFGLGDSWLSTLPRLQALKVPAYFCEPSEVSCVSSQQVMSTATGGSLSPPTLNPFHCPLRITSRDSYLPCYSNAFVFHLIYKPSPAAKRDHAAAAPERPLLPHVNAACLPSASPSGALQEDVSKDGRVKLSRKERKQAARNTSRRRK</sequence>
<evidence type="ECO:0000256" key="3">
    <source>
        <dbReference type="ARBA" id="ARBA00022833"/>
    </source>
</evidence>
<dbReference type="Pfam" id="PF20179">
    <property type="entry name" value="MSS51_C"/>
    <property type="match status" value="1"/>
</dbReference>
<protein>
    <submittedName>
        <fullName evidence="7">Zinc finger MYND-type containing 15</fullName>
    </submittedName>
</protein>
<dbReference type="AlphaFoldDB" id="W5MR89"/>
<dbReference type="Pfam" id="PF01753">
    <property type="entry name" value="zf-MYND"/>
    <property type="match status" value="1"/>
</dbReference>
<dbReference type="OMA" id="FTECSAY"/>
<keyword evidence="2 4" id="KW-0863">Zinc-finger</keyword>
<evidence type="ECO:0000256" key="5">
    <source>
        <dbReference type="SAM" id="MobiDB-lite"/>
    </source>
</evidence>
<name>W5MR89_LEPOC</name>
<dbReference type="PANTHER" id="PTHR47085:SF1">
    <property type="entry name" value="ZINC FINGER MYND DOMAIN-CONTAINING PROTEIN 15"/>
    <property type="match status" value="1"/>
</dbReference>
<dbReference type="InterPro" id="IPR046824">
    <property type="entry name" value="Mss51-like_C"/>
</dbReference>